<evidence type="ECO:0008006" key="4">
    <source>
        <dbReference type="Google" id="ProtNLM"/>
    </source>
</evidence>
<feature type="transmembrane region" description="Helical" evidence="1">
    <location>
        <begin position="161"/>
        <end position="177"/>
    </location>
</feature>
<keyword evidence="1" id="KW-0812">Transmembrane</keyword>
<feature type="transmembrane region" description="Helical" evidence="1">
    <location>
        <begin position="101"/>
        <end position="120"/>
    </location>
</feature>
<feature type="transmembrane region" description="Helical" evidence="1">
    <location>
        <begin position="329"/>
        <end position="351"/>
    </location>
</feature>
<keyword evidence="1" id="KW-1133">Transmembrane helix</keyword>
<feature type="non-terminal residue" evidence="2">
    <location>
        <position position="593"/>
    </location>
</feature>
<accession>A0A2M7BS86</accession>
<feature type="transmembrane region" description="Helical" evidence="1">
    <location>
        <begin position="421"/>
        <end position="444"/>
    </location>
</feature>
<gene>
    <name evidence="2" type="ORF">COS52_03315</name>
</gene>
<proteinExistence type="predicted"/>
<feature type="transmembrane region" description="Helical" evidence="1">
    <location>
        <begin position="397"/>
        <end position="414"/>
    </location>
</feature>
<feature type="transmembrane region" description="Helical" evidence="1">
    <location>
        <begin position="70"/>
        <end position="89"/>
    </location>
</feature>
<feature type="transmembrane region" description="Helical" evidence="1">
    <location>
        <begin position="372"/>
        <end position="391"/>
    </location>
</feature>
<feature type="transmembrane region" description="Helical" evidence="1">
    <location>
        <begin position="189"/>
        <end position="218"/>
    </location>
</feature>
<dbReference type="AlphaFoldDB" id="A0A2M7BS86"/>
<keyword evidence="1" id="KW-0472">Membrane</keyword>
<feature type="transmembrane region" description="Helical" evidence="1">
    <location>
        <begin position="261"/>
        <end position="281"/>
    </location>
</feature>
<feature type="transmembrane region" description="Helical" evidence="1">
    <location>
        <begin position="132"/>
        <end position="149"/>
    </location>
</feature>
<evidence type="ECO:0000313" key="3">
    <source>
        <dbReference type="Proteomes" id="UP000230119"/>
    </source>
</evidence>
<sequence>MKKALFLVLIFILFYTRFVNSGWGLPYPMHPDERNMAVAVQNLNCNFKFQISNFKLSECLNPHFFAYGQFPLYIAYGGIQVYHFLFGLIGQPTYGEATIALRTISAISSIALVFILFRIIELIHPQKKPSAFGFKLMALSFLIFSPYAIQFAHFGTTESTLMLFYAVIIYFSLKLLATNDQRLTTKYLFFLALFSGLALGTKLSSLLFLGVPVLAILIKNIFIRTVVGGTIEGSPKSTHKVRPAGFAALDYFLGSINRDGIYRTIINLFFYLSITIFFFILSSPHNFLNWNDFISSMTYESRVGLGRFVAFYTRQFVDTTPILFQFQKILPFALGWPTLIGGILGFIFLPWQSVDSNSKQYTKHVTLSLTNPYNILRFSLLLSLLPPSFFFSKWTRFISPSFPLFSLFAILFFLQIAKKRVISITIIIIIIVITFIPGIAYLSIYTTTDVRFIASEWMYNNIPEESKILTETANAIDIPVPTSHYFVNSFNFYDLDQSIELQNNLNKALVEADYIIIPSRRIFSNHTCLSPNTPQIIQNELARCKELEKTYPLLNAYYRDLFSGKRGFQKVAEFNSFPKISFIGKTLLEFPDE</sequence>
<protein>
    <recommendedName>
        <fullName evidence="4">Glycosyltransferase RgtA/B/C/D-like domain-containing protein</fullName>
    </recommendedName>
</protein>
<dbReference type="EMBL" id="PEVA01000145">
    <property type="protein sequence ID" value="PIV08317.1"/>
    <property type="molecule type" value="Genomic_DNA"/>
</dbReference>
<comment type="caution">
    <text evidence="2">The sequence shown here is derived from an EMBL/GenBank/DDBJ whole genome shotgun (WGS) entry which is preliminary data.</text>
</comment>
<evidence type="ECO:0000256" key="1">
    <source>
        <dbReference type="SAM" id="Phobius"/>
    </source>
</evidence>
<reference evidence="3" key="1">
    <citation type="submission" date="2017-09" db="EMBL/GenBank/DDBJ databases">
        <title>Depth-based differentiation of microbial function through sediment-hosted aquifers and enrichment of novel symbionts in the deep terrestrial subsurface.</title>
        <authorList>
            <person name="Probst A.J."/>
            <person name="Ladd B."/>
            <person name="Jarett J.K."/>
            <person name="Geller-Mcgrath D.E."/>
            <person name="Sieber C.M.K."/>
            <person name="Emerson J.B."/>
            <person name="Anantharaman K."/>
            <person name="Thomas B.C."/>
            <person name="Malmstrom R."/>
            <person name="Stieglmeier M."/>
            <person name="Klingl A."/>
            <person name="Woyke T."/>
            <person name="Ryan C.M."/>
            <person name="Banfield J.F."/>
        </authorList>
    </citation>
    <scope>NUCLEOTIDE SEQUENCE [LARGE SCALE GENOMIC DNA]</scope>
</reference>
<organism evidence="2 3">
    <name type="scientific">Candidatus Roizmanbacteria bacterium CG03_land_8_20_14_0_80_39_12</name>
    <dbReference type="NCBI Taxonomy" id="1974847"/>
    <lineage>
        <taxon>Bacteria</taxon>
        <taxon>Candidatus Roizmaniibacteriota</taxon>
    </lineage>
</organism>
<evidence type="ECO:0000313" key="2">
    <source>
        <dbReference type="EMBL" id="PIV08317.1"/>
    </source>
</evidence>
<name>A0A2M7BS86_9BACT</name>
<dbReference type="Proteomes" id="UP000230119">
    <property type="component" value="Unassembled WGS sequence"/>
</dbReference>